<proteinExistence type="predicted"/>
<evidence type="ECO:0000313" key="1">
    <source>
        <dbReference type="EMBL" id="GAG59137.1"/>
    </source>
</evidence>
<accession>X0ZM25</accession>
<sequence>MEQEIHITLRFNLAIGKVTLNEIVYKLKELRDPLMLKILEHILRGYDDIISERLSRTDVYPSKARKGIGQHFRKDDPDKRFCRGSKIRKRGYRSKPRRFSTVFGKLDVPLRRAQCLNCGAFYSPLLNALQVGRYSRKEMNFEHEVIEAVIDTNYRMLIDGRSIDISLGGIHNIVVGSDID</sequence>
<feature type="non-terminal residue" evidence="1">
    <location>
        <position position="180"/>
    </location>
</feature>
<name>X0ZM25_9ZZZZ</name>
<protein>
    <submittedName>
        <fullName evidence="1">Uncharacterized protein</fullName>
    </submittedName>
</protein>
<organism evidence="1">
    <name type="scientific">marine sediment metagenome</name>
    <dbReference type="NCBI Taxonomy" id="412755"/>
    <lineage>
        <taxon>unclassified sequences</taxon>
        <taxon>metagenomes</taxon>
        <taxon>ecological metagenomes</taxon>
    </lineage>
</organism>
<dbReference type="EMBL" id="BART01006187">
    <property type="protein sequence ID" value="GAG59137.1"/>
    <property type="molecule type" value="Genomic_DNA"/>
</dbReference>
<comment type="caution">
    <text evidence="1">The sequence shown here is derived from an EMBL/GenBank/DDBJ whole genome shotgun (WGS) entry which is preliminary data.</text>
</comment>
<gene>
    <name evidence="1" type="ORF">S01H4_14084</name>
</gene>
<reference evidence="1" key="1">
    <citation type="journal article" date="2014" name="Front. Microbiol.">
        <title>High frequency of phylogenetically diverse reductive dehalogenase-homologous genes in deep subseafloor sedimentary metagenomes.</title>
        <authorList>
            <person name="Kawai M."/>
            <person name="Futagami T."/>
            <person name="Toyoda A."/>
            <person name="Takaki Y."/>
            <person name="Nishi S."/>
            <person name="Hori S."/>
            <person name="Arai W."/>
            <person name="Tsubouchi T."/>
            <person name="Morono Y."/>
            <person name="Uchiyama I."/>
            <person name="Ito T."/>
            <person name="Fujiyama A."/>
            <person name="Inagaki F."/>
            <person name="Takami H."/>
        </authorList>
    </citation>
    <scope>NUCLEOTIDE SEQUENCE</scope>
    <source>
        <strain evidence="1">Expedition CK06-06</strain>
    </source>
</reference>
<dbReference type="AlphaFoldDB" id="X0ZM25"/>